<dbReference type="KEGG" id="samy:DB32_007555"/>
<name>A0A0F6W8T9_9BACT</name>
<sequence length="311" mass="33097">MRRAVIALAMLGVASACTCEPAHTPEVEVEVVDVPRDALPRARRGDLPAATPMVTLEVREDGFTVDNRALIATWPERDRARLSDAEIHAEVPVASEALEVPALSEVMARARRTEEARAEGGGTPIAYALRAAPEVSWRRVSQAMWSAGREGWAEPRVVLLDGEREVVLALPPSHRGRRADVEREVAAALEALGEGTPRREGATRHAEVEPASPSITITATLDVQVTLRGEPLAPSCDAVSPSAPAIPARERHVDVDALARCLDAARATATLAPDERALFAVAAAPSVQFGEITAVLETLASRGEIAIRATP</sequence>
<reference evidence="2 3" key="1">
    <citation type="submission" date="2015-03" db="EMBL/GenBank/DDBJ databases">
        <title>Genome assembly of Sandaracinus amylolyticus DSM 53668.</title>
        <authorList>
            <person name="Sharma G."/>
            <person name="Subramanian S."/>
        </authorList>
    </citation>
    <scope>NUCLEOTIDE SEQUENCE [LARGE SCALE GENOMIC DNA]</scope>
    <source>
        <strain evidence="2 3">DSM 53668</strain>
    </source>
</reference>
<dbReference type="PROSITE" id="PS51257">
    <property type="entry name" value="PROKAR_LIPOPROTEIN"/>
    <property type="match status" value="1"/>
</dbReference>
<feature type="signal peptide" evidence="1">
    <location>
        <begin position="1"/>
        <end position="18"/>
    </location>
</feature>
<keyword evidence="3" id="KW-1185">Reference proteome</keyword>
<accession>A0A0F6W8T9</accession>
<evidence type="ECO:0000313" key="3">
    <source>
        <dbReference type="Proteomes" id="UP000034883"/>
    </source>
</evidence>
<dbReference type="AlphaFoldDB" id="A0A0F6W8T9"/>
<evidence type="ECO:0000256" key="1">
    <source>
        <dbReference type="SAM" id="SignalP"/>
    </source>
</evidence>
<dbReference type="RefSeq" id="WP_157069896.1">
    <property type="nucleotide sequence ID" value="NZ_CP011125.1"/>
</dbReference>
<gene>
    <name evidence="2" type="ORF">DB32_007555</name>
</gene>
<organism evidence="2 3">
    <name type="scientific">Sandaracinus amylolyticus</name>
    <dbReference type="NCBI Taxonomy" id="927083"/>
    <lineage>
        <taxon>Bacteria</taxon>
        <taxon>Pseudomonadati</taxon>
        <taxon>Myxococcota</taxon>
        <taxon>Polyangia</taxon>
        <taxon>Polyangiales</taxon>
        <taxon>Sandaracinaceae</taxon>
        <taxon>Sandaracinus</taxon>
    </lineage>
</organism>
<proteinExistence type="predicted"/>
<dbReference type="EMBL" id="CP011125">
    <property type="protein sequence ID" value="AKF10406.1"/>
    <property type="molecule type" value="Genomic_DNA"/>
</dbReference>
<evidence type="ECO:0000313" key="2">
    <source>
        <dbReference type="EMBL" id="AKF10406.1"/>
    </source>
</evidence>
<feature type="chain" id="PRO_5002511411" evidence="1">
    <location>
        <begin position="19"/>
        <end position="311"/>
    </location>
</feature>
<dbReference type="Proteomes" id="UP000034883">
    <property type="component" value="Chromosome"/>
</dbReference>
<dbReference type="STRING" id="927083.DB32_007555"/>
<protein>
    <submittedName>
        <fullName evidence="2">Uncharacterized protein</fullName>
    </submittedName>
</protein>
<keyword evidence="1" id="KW-0732">Signal</keyword>